<dbReference type="EMBL" id="AWGB01000020">
    <property type="protein sequence ID" value="ESQ90983.1"/>
    <property type="molecule type" value="Genomic_DNA"/>
</dbReference>
<dbReference type="PROSITE" id="PS50404">
    <property type="entry name" value="GST_NTER"/>
    <property type="match status" value="1"/>
</dbReference>
<name>V4RI19_9CAUL</name>
<gene>
    <name evidence="2" type="ORF">ABENE_11065</name>
</gene>
<dbReference type="Gene3D" id="3.40.30.10">
    <property type="entry name" value="Glutaredoxin"/>
    <property type="match status" value="1"/>
</dbReference>
<dbReference type="Proteomes" id="UP000017837">
    <property type="component" value="Unassembled WGS sequence"/>
</dbReference>
<dbReference type="InterPro" id="IPR040079">
    <property type="entry name" value="Glutathione_S-Trfase"/>
</dbReference>
<proteinExistence type="predicted"/>
<keyword evidence="3" id="KW-1185">Reference proteome</keyword>
<accession>V4RI19</accession>
<dbReference type="InterPro" id="IPR050983">
    <property type="entry name" value="GST_Omega/HSP26"/>
</dbReference>
<dbReference type="RefSeq" id="WP_018082674.1">
    <property type="nucleotide sequence ID" value="NZ_AQWM01000017.1"/>
</dbReference>
<dbReference type="Gene3D" id="1.20.1050.10">
    <property type="match status" value="1"/>
</dbReference>
<dbReference type="CDD" id="cd00570">
    <property type="entry name" value="GST_N_family"/>
    <property type="match status" value="1"/>
</dbReference>
<feature type="domain" description="GST N-terminal" evidence="1">
    <location>
        <begin position="2"/>
        <end position="82"/>
    </location>
</feature>
<dbReference type="InterPro" id="IPR036249">
    <property type="entry name" value="Thioredoxin-like_sf"/>
</dbReference>
<evidence type="ECO:0000313" key="2">
    <source>
        <dbReference type="EMBL" id="ESQ90983.1"/>
    </source>
</evidence>
<dbReference type="InterPro" id="IPR004045">
    <property type="entry name" value="Glutathione_S-Trfase_N"/>
</dbReference>
<dbReference type="SFLD" id="SFLDS00019">
    <property type="entry name" value="Glutathione_Transferase_(cytos"/>
    <property type="match status" value="1"/>
</dbReference>
<dbReference type="Pfam" id="PF13409">
    <property type="entry name" value="GST_N_2"/>
    <property type="match status" value="1"/>
</dbReference>
<dbReference type="AlphaFoldDB" id="V4RI19"/>
<dbReference type="SUPFAM" id="SSF52833">
    <property type="entry name" value="Thioredoxin-like"/>
    <property type="match status" value="1"/>
</dbReference>
<dbReference type="PANTHER" id="PTHR43968:SF6">
    <property type="entry name" value="GLUTATHIONE S-TRANSFERASE OMEGA"/>
    <property type="match status" value="1"/>
</dbReference>
<dbReference type="GO" id="GO:0005737">
    <property type="term" value="C:cytoplasm"/>
    <property type="evidence" value="ECO:0007669"/>
    <property type="project" value="TreeGrafter"/>
</dbReference>
<dbReference type="PATRIC" id="fig|1121022.4.peg.2238"/>
<dbReference type="STRING" id="1121022.GCA_000376105_03007"/>
<dbReference type="eggNOG" id="COG0625">
    <property type="taxonomic scope" value="Bacteria"/>
</dbReference>
<sequence>MPVIEIFTKPGCGWAERNFAALELKKQAYSIVPSCDRSGQKTEEFLSLSPYARTPTVRIDGFVVYESAVINDYFDDIVPETPLRPVDPQARIANRLWVRHCDRELIPLLSAFAPGRDVEKKATAHESLKAGLEQVVYWGLIHRPGPYWDGEAIGLVDLAYHTFFGALERINADWQAQIELPEPIGQWAGRIAAHPAVQHARGVGQQVTYADDIAAKGAA</sequence>
<organism evidence="2 3">
    <name type="scientific">Asticcacaulis benevestitus DSM 16100 = ATCC BAA-896</name>
    <dbReference type="NCBI Taxonomy" id="1121022"/>
    <lineage>
        <taxon>Bacteria</taxon>
        <taxon>Pseudomonadati</taxon>
        <taxon>Pseudomonadota</taxon>
        <taxon>Alphaproteobacteria</taxon>
        <taxon>Caulobacterales</taxon>
        <taxon>Caulobacteraceae</taxon>
        <taxon>Asticcacaulis</taxon>
    </lineage>
</organism>
<protein>
    <recommendedName>
        <fullName evidence="1">GST N-terminal domain-containing protein</fullName>
    </recommendedName>
</protein>
<reference evidence="2 3" key="1">
    <citation type="journal article" date="2014" name="Nature">
        <title>Sequential evolution of bacterial morphology by co-option of a developmental regulator.</title>
        <authorList>
            <person name="Jiang C."/>
            <person name="Brown P.J."/>
            <person name="Ducret A."/>
            <person name="Brun Y.V."/>
        </authorList>
    </citation>
    <scope>NUCLEOTIDE SEQUENCE [LARGE SCALE GENOMIC DNA]</scope>
    <source>
        <strain evidence="2 3">DSM 16100</strain>
    </source>
</reference>
<comment type="caution">
    <text evidence="2">The sequence shown here is derived from an EMBL/GenBank/DDBJ whole genome shotgun (WGS) entry which is preliminary data.</text>
</comment>
<dbReference type="InterPro" id="IPR036282">
    <property type="entry name" value="Glutathione-S-Trfase_C_sf"/>
</dbReference>
<dbReference type="OrthoDB" id="9782992at2"/>
<dbReference type="PANTHER" id="PTHR43968">
    <property type="match status" value="1"/>
</dbReference>
<evidence type="ECO:0000313" key="3">
    <source>
        <dbReference type="Proteomes" id="UP000017837"/>
    </source>
</evidence>
<evidence type="ECO:0000259" key="1">
    <source>
        <dbReference type="PROSITE" id="PS50404"/>
    </source>
</evidence>
<dbReference type="SUPFAM" id="SSF47616">
    <property type="entry name" value="GST C-terminal domain-like"/>
    <property type="match status" value="1"/>
</dbReference>